<dbReference type="SMART" id="SM00848">
    <property type="entry name" value="Inhibitor_I29"/>
    <property type="match status" value="1"/>
</dbReference>
<dbReference type="InterPro" id="IPR013128">
    <property type="entry name" value="Peptidase_C1A"/>
</dbReference>
<dbReference type="Gene3D" id="1.10.287.2250">
    <property type="match status" value="1"/>
</dbReference>
<evidence type="ECO:0000313" key="4">
    <source>
        <dbReference type="Proteomes" id="UP001188597"/>
    </source>
</evidence>
<keyword evidence="1" id="KW-0472">Membrane</keyword>
<dbReference type="GO" id="GO:0008234">
    <property type="term" value="F:cysteine-type peptidase activity"/>
    <property type="evidence" value="ECO:0007669"/>
    <property type="project" value="InterPro"/>
</dbReference>
<feature type="domain" description="Cathepsin propeptide inhibitor" evidence="2">
    <location>
        <begin position="58"/>
        <end position="115"/>
    </location>
</feature>
<feature type="non-terminal residue" evidence="3">
    <location>
        <position position="1"/>
    </location>
</feature>
<name>A0AA88VY48_9ASTE</name>
<dbReference type="AlphaFoldDB" id="A0AA88VY48"/>
<keyword evidence="4" id="KW-1185">Reference proteome</keyword>
<evidence type="ECO:0000256" key="1">
    <source>
        <dbReference type="SAM" id="Phobius"/>
    </source>
</evidence>
<dbReference type="InterPro" id="IPR013201">
    <property type="entry name" value="Prot_inhib_I29"/>
</dbReference>
<keyword evidence="1" id="KW-1133">Transmembrane helix</keyword>
<dbReference type="SUPFAM" id="SSF54001">
    <property type="entry name" value="Cysteine proteinases"/>
    <property type="match status" value="1"/>
</dbReference>
<reference evidence="3" key="1">
    <citation type="submission" date="2022-12" db="EMBL/GenBank/DDBJ databases">
        <title>Draft genome assemblies for two species of Escallonia (Escalloniales).</title>
        <authorList>
            <person name="Chanderbali A."/>
            <person name="Dervinis C."/>
            <person name="Anghel I."/>
            <person name="Soltis D."/>
            <person name="Soltis P."/>
            <person name="Zapata F."/>
        </authorList>
    </citation>
    <scope>NUCLEOTIDE SEQUENCE</scope>
    <source>
        <strain evidence="3">UCBG64.0493</strain>
        <tissue evidence="3">Leaf</tissue>
    </source>
</reference>
<dbReference type="Pfam" id="PF08246">
    <property type="entry name" value="Inhibitor_I29"/>
    <property type="match status" value="1"/>
</dbReference>
<dbReference type="Proteomes" id="UP001188597">
    <property type="component" value="Unassembled WGS sequence"/>
</dbReference>
<sequence length="208" mass="23670">YISISTSQQNEVCLLIHKHQVSTMALKVLLATFLFLGMWASLTTSRSLSEEAPGKLTHKQWMARYGRVYKDELDEDIRSKVYNDNVEFIETFNKDKTHTYKLGVNAFADLTNEEFRSRNGYKIPPMPPKPTTFKYEGVTEVPPSIDWRDQGAVTAVKDQGMCGVRCLTIIKIFSRHGIRSYNSAPVSLFHINPTVLEKYNGIQVDCPS</sequence>
<dbReference type="InterPro" id="IPR038765">
    <property type="entry name" value="Papain-like_cys_pep_sf"/>
</dbReference>
<dbReference type="EMBL" id="JAVXUP010000986">
    <property type="protein sequence ID" value="KAK3017646.1"/>
    <property type="molecule type" value="Genomic_DNA"/>
</dbReference>
<dbReference type="PANTHER" id="PTHR12411">
    <property type="entry name" value="CYSTEINE PROTEASE FAMILY C1-RELATED"/>
    <property type="match status" value="1"/>
</dbReference>
<dbReference type="Gene3D" id="3.90.70.10">
    <property type="entry name" value="Cysteine proteinases"/>
    <property type="match status" value="1"/>
</dbReference>
<feature type="transmembrane region" description="Helical" evidence="1">
    <location>
        <begin position="24"/>
        <end position="42"/>
    </location>
</feature>
<evidence type="ECO:0000313" key="3">
    <source>
        <dbReference type="EMBL" id="KAK3017646.1"/>
    </source>
</evidence>
<evidence type="ECO:0000259" key="2">
    <source>
        <dbReference type="SMART" id="SM00848"/>
    </source>
</evidence>
<gene>
    <name evidence="3" type="ORF">RJ639_003263</name>
</gene>
<keyword evidence="1" id="KW-0812">Transmembrane</keyword>
<proteinExistence type="predicted"/>
<protein>
    <recommendedName>
        <fullName evidence="2">Cathepsin propeptide inhibitor domain-containing protein</fullName>
    </recommendedName>
</protein>
<comment type="caution">
    <text evidence="3">The sequence shown here is derived from an EMBL/GenBank/DDBJ whole genome shotgun (WGS) entry which is preliminary data.</text>
</comment>
<accession>A0AA88VY48</accession>
<organism evidence="3 4">
    <name type="scientific">Escallonia herrerae</name>
    <dbReference type="NCBI Taxonomy" id="1293975"/>
    <lineage>
        <taxon>Eukaryota</taxon>
        <taxon>Viridiplantae</taxon>
        <taxon>Streptophyta</taxon>
        <taxon>Embryophyta</taxon>
        <taxon>Tracheophyta</taxon>
        <taxon>Spermatophyta</taxon>
        <taxon>Magnoliopsida</taxon>
        <taxon>eudicotyledons</taxon>
        <taxon>Gunneridae</taxon>
        <taxon>Pentapetalae</taxon>
        <taxon>asterids</taxon>
        <taxon>campanulids</taxon>
        <taxon>Escalloniales</taxon>
        <taxon>Escalloniaceae</taxon>
        <taxon>Escallonia</taxon>
    </lineage>
</organism>